<reference evidence="3 4" key="1">
    <citation type="submission" date="2020-08" db="EMBL/GenBank/DDBJ databases">
        <title>Genomic Encyclopedia of Type Strains, Phase III (KMG-III): the genomes of soil and plant-associated and newly described type strains.</title>
        <authorList>
            <person name="Whitman W."/>
        </authorList>
    </citation>
    <scope>NUCLEOTIDE SEQUENCE [LARGE SCALE GENOMIC DNA]</scope>
    <source>
        <strain evidence="3 4">CECT 8640</strain>
    </source>
</reference>
<evidence type="ECO:0000256" key="1">
    <source>
        <dbReference type="SAM" id="MobiDB-lite"/>
    </source>
</evidence>
<gene>
    <name evidence="3" type="ORF">FHS29_000808</name>
</gene>
<name>A0A841CDJ0_9PSEU</name>
<evidence type="ECO:0000313" key="4">
    <source>
        <dbReference type="Proteomes" id="UP000547510"/>
    </source>
</evidence>
<dbReference type="Proteomes" id="UP000547510">
    <property type="component" value="Unassembled WGS sequence"/>
</dbReference>
<dbReference type="RefSeq" id="WP_184688262.1">
    <property type="nucleotide sequence ID" value="NZ_JACHJN010000001.1"/>
</dbReference>
<keyword evidence="2" id="KW-0732">Signal</keyword>
<accession>A0A841CDJ0</accession>
<feature type="chain" id="PRO_5032333584" description="Secreted protein" evidence="2">
    <location>
        <begin position="31"/>
        <end position="147"/>
    </location>
</feature>
<organism evidence="3 4">
    <name type="scientific">Saccharothrix tamanrassetensis</name>
    <dbReference type="NCBI Taxonomy" id="1051531"/>
    <lineage>
        <taxon>Bacteria</taxon>
        <taxon>Bacillati</taxon>
        <taxon>Actinomycetota</taxon>
        <taxon>Actinomycetes</taxon>
        <taxon>Pseudonocardiales</taxon>
        <taxon>Pseudonocardiaceae</taxon>
        <taxon>Saccharothrix</taxon>
    </lineage>
</organism>
<evidence type="ECO:0000313" key="3">
    <source>
        <dbReference type="EMBL" id="MBB5954238.1"/>
    </source>
</evidence>
<protein>
    <recommendedName>
        <fullName evidence="5">Secreted protein</fullName>
    </recommendedName>
</protein>
<evidence type="ECO:0008006" key="5">
    <source>
        <dbReference type="Google" id="ProtNLM"/>
    </source>
</evidence>
<proteinExistence type="predicted"/>
<comment type="caution">
    <text evidence="3">The sequence shown here is derived from an EMBL/GenBank/DDBJ whole genome shotgun (WGS) entry which is preliminary data.</text>
</comment>
<dbReference type="EMBL" id="JACHJN010000001">
    <property type="protein sequence ID" value="MBB5954238.1"/>
    <property type="molecule type" value="Genomic_DNA"/>
</dbReference>
<sequence length="147" mass="14960">MSAHRTRGILRAAALLAAGATPLLVGSASAAQQPLDVVEGSLSDAPKTSLELTKSATDLLGDQAVRLPLPVRDQVAVEAQLPAVADLPASPEVPSVPKARDLPQDAKLPVVAQLPGVSEVQPPNLQQPGLPGLPDAPKPPIDLPPLG</sequence>
<feature type="compositionally biased region" description="Low complexity" evidence="1">
    <location>
        <begin position="121"/>
        <end position="133"/>
    </location>
</feature>
<feature type="region of interest" description="Disordered" evidence="1">
    <location>
        <begin position="86"/>
        <end position="147"/>
    </location>
</feature>
<dbReference type="AlphaFoldDB" id="A0A841CDJ0"/>
<feature type="signal peptide" evidence="2">
    <location>
        <begin position="1"/>
        <end position="30"/>
    </location>
</feature>
<evidence type="ECO:0000256" key="2">
    <source>
        <dbReference type="SAM" id="SignalP"/>
    </source>
</evidence>
<feature type="compositionally biased region" description="Pro residues" evidence="1">
    <location>
        <begin position="134"/>
        <end position="147"/>
    </location>
</feature>
<keyword evidence="4" id="KW-1185">Reference proteome</keyword>